<dbReference type="PANTHER" id="PTHR37391:SF2">
    <property type="entry name" value="E3 UBIQUITIN-PROTEIN LIGASE"/>
    <property type="match status" value="1"/>
</dbReference>
<proteinExistence type="predicted"/>
<keyword evidence="2" id="KW-1185">Reference proteome</keyword>
<comment type="caution">
    <text evidence="1">The sequence shown here is derived from an EMBL/GenBank/DDBJ whole genome shotgun (WGS) entry which is preliminary data.</text>
</comment>
<dbReference type="EMBL" id="JAXIOK010000010">
    <property type="protein sequence ID" value="KAK4761213.1"/>
    <property type="molecule type" value="Genomic_DNA"/>
</dbReference>
<gene>
    <name evidence="1" type="ORF">SAY87_006106</name>
</gene>
<dbReference type="AlphaFoldDB" id="A0AAN7KB09"/>
<sequence length="121" mass="14355">MTVWMLSSLDYIVIMEQIEARDLYWEVICGQAAESNMNKVENLLLRCIERNPFGRFKEAEREASRGLRLLLEWGSPWDKRIPWDGWVSWARVLRMKAKEKAWPKEAWSLFRLGVLRPKTTA</sequence>
<reference evidence="1 2" key="1">
    <citation type="journal article" date="2023" name="Hortic Res">
        <title>Pangenome of water caltrop reveals structural variations and asymmetric subgenome divergence after allopolyploidization.</title>
        <authorList>
            <person name="Zhang X."/>
            <person name="Chen Y."/>
            <person name="Wang L."/>
            <person name="Yuan Y."/>
            <person name="Fang M."/>
            <person name="Shi L."/>
            <person name="Lu R."/>
            <person name="Comes H.P."/>
            <person name="Ma Y."/>
            <person name="Chen Y."/>
            <person name="Huang G."/>
            <person name="Zhou Y."/>
            <person name="Zheng Z."/>
            <person name="Qiu Y."/>
        </authorList>
    </citation>
    <scope>NUCLEOTIDE SEQUENCE [LARGE SCALE GENOMIC DNA]</scope>
    <source>
        <tissue evidence="1">Roots</tissue>
    </source>
</reference>
<dbReference type="PANTHER" id="PTHR37391">
    <property type="entry name" value="E3 UBIQUITIN-PROTEIN LIGASE"/>
    <property type="match status" value="1"/>
</dbReference>
<accession>A0AAN7KB09</accession>
<organism evidence="1 2">
    <name type="scientific">Trapa incisa</name>
    <dbReference type="NCBI Taxonomy" id="236973"/>
    <lineage>
        <taxon>Eukaryota</taxon>
        <taxon>Viridiplantae</taxon>
        <taxon>Streptophyta</taxon>
        <taxon>Embryophyta</taxon>
        <taxon>Tracheophyta</taxon>
        <taxon>Spermatophyta</taxon>
        <taxon>Magnoliopsida</taxon>
        <taxon>eudicotyledons</taxon>
        <taxon>Gunneridae</taxon>
        <taxon>Pentapetalae</taxon>
        <taxon>rosids</taxon>
        <taxon>malvids</taxon>
        <taxon>Myrtales</taxon>
        <taxon>Lythraceae</taxon>
        <taxon>Trapa</taxon>
    </lineage>
</organism>
<evidence type="ECO:0000313" key="2">
    <source>
        <dbReference type="Proteomes" id="UP001345219"/>
    </source>
</evidence>
<name>A0AAN7KB09_9MYRT</name>
<dbReference type="Proteomes" id="UP001345219">
    <property type="component" value="Chromosome 5"/>
</dbReference>
<evidence type="ECO:0000313" key="1">
    <source>
        <dbReference type="EMBL" id="KAK4761213.1"/>
    </source>
</evidence>
<protein>
    <submittedName>
        <fullName evidence="1">Uncharacterized protein</fullName>
    </submittedName>
</protein>